<dbReference type="InterPro" id="IPR003142">
    <property type="entry name" value="BPL_C"/>
</dbReference>
<evidence type="ECO:0000256" key="5">
    <source>
        <dbReference type="ARBA" id="ARBA00024227"/>
    </source>
</evidence>
<dbReference type="PROSITE" id="PS51733">
    <property type="entry name" value="BPL_LPL_CATALYTIC"/>
    <property type="match status" value="1"/>
</dbReference>
<keyword evidence="3" id="KW-0067">ATP-binding</keyword>
<comment type="caution">
    <text evidence="7">The sequence shown here is derived from an EMBL/GenBank/DDBJ whole genome shotgun (WGS) entry which is preliminary data.</text>
</comment>
<keyword evidence="2" id="KW-0547">Nucleotide-binding</keyword>
<evidence type="ECO:0000256" key="3">
    <source>
        <dbReference type="ARBA" id="ARBA00022840"/>
    </source>
</evidence>
<reference evidence="7 8" key="1">
    <citation type="submission" date="2020-08" db="EMBL/GenBank/DDBJ databases">
        <title>Genomic Encyclopedia of Type Strains, Phase IV (KMG-IV): sequencing the most valuable type-strain genomes for metagenomic binning, comparative biology and taxonomic classification.</title>
        <authorList>
            <person name="Goeker M."/>
        </authorList>
    </citation>
    <scope>NUCLEOTIDE SEQUENCE [LARGE SCALE GENOMIC DNA]</scope>
    <source>
        <strain evidence="7 8">DSM 19163</strain>
    </source>
</reference>
<dbReference type="Gene3D" id="3.30.930.10">
    <property type="entry name" value="Bira Bifunctional Protein, Domain 2"/>
    <property type="match status" value="1"/>
</dbReference>
<dbReference type="AlphaFoldDB" id="A0A9Q2D0T9"/>
<evidence type="ECO:0000256" key="4">
    <source>
        <dbReference type="ARBA" id="ARBA00023267"/>
    </source>
</evidence>
<dbReference type="InterPro" id="IPR008988">
    <property type="entry name" value="Transcriptional_repressor_C"/>
</dbReference>
<keyword evidence="4" id="KW-0092">Biotin</keyword>
<dbReference type="GO" id="GO:0009249">
    <property type="term" value="P:protein lipoylation"/>
    <property type="evidence" value="ECO:0007669"/>
    <property type="project" value="UniProtKB-ARBA"/>
</dbReference>
<dbReference type="GO" id="GO:0016740">
    <property type="term" value="F:transferase activity"/>
    <property type="evidence" value="ECO:0007669"/>
    <property type="project" value="UniProtKB-ARBA"/>
</dbReference>
<organism evidence="7 8">
    <name type="scientific">Nosocomiicoccus ampullae</name>
    <dbReference type="NCBI Taxonomy" id="489910"/>
    <lineage>
        <taxon>Bacteria</taxon>
        <taxon>Bacillati</taxon>
        <taxon>Bacillota</taxon>
        <taxon>Bacilli</taxon>
        <taxon>Bacillales</taxon>
        <taxon>Staphylococcaceae</taxon>
        <taxon>Nosocomiicoccus</taxon>
    </lineage>
</organism>
<protein>
    <recommendedName>
        <fullName evidence="5">biotin--[biotin carboxyl-carrier protein] ligase</fullName>
        <ecNumber evidence="5">6.3.4.15</ecNumber>
    </recommendedName>
</protein>
<dbReference type="CDD" id="cd16442">
    <property type="entry name" value="BPL"/>
    <property type="match status" value="1"/>
</dbReference>
<dbReference type="Proteomes" id="UP000579136">
    <property type="component" value="Unassembled WGS sequence"/>
</dbReference>
<evidence type="ECO:0000259" key="6">
    <source>
        <dbReference type="PROSITE" id="PS51733"/>
    </source>
</evidence>
<dbReference type="EMBL" id="JACHHF010000007">
    <property type="protein sequence ID" value="MBB5176354.1"/>
    <property type="molecule type" value="Genomic_DNA"/>
</dbReference>
<dbReference type="NCBIfam" id="TIGR00121">
    <property type="entry name" value="birA_ligase"/>
    <property type="match status" value="1"/>
</dbReference>
<dbReference type="SUPFAM" id="SSF55681">
    <property type="entry name" value="Class II aaRS and biotin synthetases"/>
    <property type="match status" value="1"/>
</dbReference>
<feature type="domain" description="BPL/LPL catalytic" evidence="6">
    <location>
        <begin position="11"/>
        <end position="189"/>
    </location>
</feature>
<dbReference type="GO" id="GO:0005524">
    <property type="term" value="F:ATP binding"/>
    <property type="evidence" value="ECO:0007669"/>
    <property type="project" value="UniProtKB-KW"/>
</dbReference>
<evidence type="ECO:0000256" key="2">
    <source>
        <dbReference type="ARBA" id="ARBA00022741"/>
    </source>
</evidence>
<dbReference type="GO" id="GO:0005737">
    <property type="term" value="C:cytoplasm"/>
    <property type="evidence" value="ECO:0007669"/>
    <property type="project" value="TreeGrafter"/>
</dbReference>
<dbReference type="RefSeq" id="WP_183674697.1">
    <property type="nucleotide sequence ID" value="NZ_CBCRYX010000008.1"/>
</dbReference>
<dbReference type="Pfam" id="PF02237">
    <property type="entry name" value="BPL_C"/>
    <property type="match status" value="1"/>
</dbReference>
<keyword evidence="1 7" id="KW-0436">Ligase</keyword>
<dbReference type="Gene3D" id="2.30.30.100">
    <property type="match status" value="1"/>
</dbReference>
<keyword evidence="8" id="KW-1185">Reference proteome</keyword>
<dbReference type="SUPFAM" id="SSF50037">
    <property type="entry name" value="C-terminal domain of transcriptional repressors"/>
    <property type="match status" value="1"/>
</dbReference>
<evidence type="ECO:0000313" key="8">
    <source>
        <dbReference type="Proteomes" id="UP000579136"/>
    </source>
</evidence>
<gene>
    <name evidence="7" type="ORF">HNQ45_001242</name>
</gene>
<dbReference type="PANTHER" id="PTHR12835">
    <property type="entry name" value="BIOTIN PROTEIN LIGASE"/>
    <property type="match status" value="1"/>
</dbReference>
<dbReference type="PANTHER" id="PTHR12835:SF5">
    <property type="entry name" value="BIOTIN--PROTEIN LIGASE"/>
    <property type="match status" value="1"/>
</dbReference>
<dbReference type="Pfam" id="PF03099">
    <property type="entry name" value="BPL_LplA_LipB"/>
    <property type="match status" value="1"/>
</dbReference>
<evidence type="ECO:0000313" key="7">
    <source>
        <dbReference type="EMBL" id="MBB5176354.1"/>
    </source>
</evidence>
<accession>A0A9Q2D0T9</accession>
<name>A0A9Q2D0T9_9STAP</name>
<evidence type="ECO:0000256" key="1">
    <source>
        <dbReference type="ARBA" id="ARBA00022598"/>
    </source>
</evidence>
<sequence length="252" mass="29184">MNIKNSVKVASENSKYFKSLIFKDTISSTQTIAKEELKNYKDEFLVAALTQTDGVGRFKRNWESPNDKGFYGSFVFRPNVSREKLIEFNLFIALAITKTIESFIDYDIKIKWPNDIYIEGKKVCGFLTEMIKEKEQLSIICGIGINLFNERSEVEKKESIERFANDTFNVKDFVNDLIHNIEKYYELFLSKDFKSIRNEYISYSVVLGNRIKITTPSEQFYAKAIDIDDNGILVVINDDGYIKKVISADIEE</sequence>
<dbReference type="InterPro" id="IPR004143">
    <property type="entry name" value="BPL_LPL_catalytic"/>
</dbReference>
<dbReference type="InterPro" id="IPR045864">
    <property type="entry name" value="aa-tRNA-synth_II/BPL/LPL"/>
</dbReference>
<dbReference type="GO" id="GO:0004077">
    <property type="term" value="F:biotin--[biotin carboxyl-carrier protein] ligase activity"/>
    <property type="evidence" value="ECO:0007669"/>
    <property type="project" value="UniProtKB-EC"/>
</dbReference>
<dbReference type="InterPro" id="IPR004408">
    <property type="entry name" value="Biotin_CoA_COase_ligase"/>
</dbReference>
<proteinExistence type="predicted"/>
<dbReference type="EC" id="6.3.4.15" evidence="5"/>